<proteinExistence type="predicted"/>
<reference evidence="2 3" key="1">
    <citation type="submission" date="2024-03" db="EMBL/GenBank/DDBJ databases">
        <authorList>
            <person name="Martinez-Hernandez J."/>
        </authorList>
    </citation>
    <scope>NUCLEOTIDE SEQUENCE [LARGE SCALE GENOMIC DNA]</scope>
</reference>
<comment type="caution">
    <text evidence="2">The sequence shown here is derived from an EMBL/GenBank/DDBJ whole genome shotgun (WGS) entry which is preliminary data.</text>
</comment>
<evidence type="ECO:0000313" key="3">
    <source>
        <dbReference type="Proteomes" id="UP001497480"/>
    </source>
</evidence>
<name>A0AAV1XDU8_LUPLU</name>
<evidence type="ECO:0000313" key="2">
    <source>
        <dbReference type="EMBL" id="CAL0319776.1"/>
    </source>
</evidence>
<dbReference type="Proteomes" id="UP001497480">
    <property type="component" value="Unassembled WGS sequence"/>
</dbReference>
<dbReference type="AlphaFoldDB" id="A0AAV1XDU8"/>
<evidence type="ECO:0000256" key="1">
    <source>
        <dbReference type="SAM" id="MobiDB-lite"/>
    </source>
</evidence>
<keyword evidence="3" id="KW-1185">Reference proteome</keyword>
<dbReference type="EMBL" id="CAXHTB010000014">
    <property type="protein sequence ID" value="CAL0319776.1"/>
    <property type="molecule type" value="Genomic_DNA"/>
</dbReference>
<accession>A0AAV1XDU8</accession>
<sequence>MEIAFPIHDFHGSRGPHPRLSKNNTRMRCMLAPLVNQKKVEEVSKRLNRL</sequence>
<organism evidence="2 3">
    <name type="scientific">Lupinus luteus</name>
    <name type="common">European yellow lupine</name>
    <dbReference type="NCBI Taxonomy" id="3873"/>
    <lineage>
        <taxon>Eukaryota</taxon>
        <taxon>Viridiplantae</taxon>
        <taxon>Streptophyta</taxon>
        <taxon>Embryophyta</taxon>
        <taxon>Tracheophyta</taxon>
        <taxon>Spermatophyta</taxon>
        <taxon>Magnoliopsida</taxon>
        <taxon>eudicotyledons</taxon>
        <taxon>Gunneridae</taxon>
        <taxon>Pentapetalae</taxon>
        <taxon>rosids</taxon>
        <taxon>fabids</taxon>
        <taxon>Fabales</taxon>
        <taxon>Fabaceae</taxon>
        <taxon>Papilionoideae</taxon>
        <taxon>50 kb inversion clade</taxon>
        <taxon>genistoids sensu lato</taxon>
        <taxon>core genistoids</taxon>
        <taxon>Genisteae</taxon>
        <taxon>Lupinus</taxon>
    </lineage>
</organism>
<gene>
    <name evidence="2" type="ORF">LLUT_LOCUS20836</name>
</gene>
<protein>
    <submittedName>
        <fullName evidence="2">Uncharacterized protein</fullName>
    </submittedName>
</protein>
<feature type="region of interest" description="Disordered" evidence="1">
    <location>
        <begin position="1"/>
        <end position="22"/>
    </location>
</feature>